<dbReference type="PANTHER" id="PTHR47506:SF7">
    <property type="entry name" value="TRANSCRIPTIONAL REGULATORY PROTEIN"/>
    <property type="match status" value="1"/>
</dbReference>
<proteinExistence type="predicted"/>
<accession>A0A231HET7</accession>
<dbReference type="InterPro" id="IPR009057">
    <property type="entry name" value="Homeodomain-like_sf"/>
</dbReference>
<evidence type="ECO:0000256" key="4">
    <source>
        <dbReference type="PROSITE-ProRule" id="PRU00335"/>
    </source>
</evidence>
<keyword evidence="3" id="KW-0804">Transcription</keyword>
<name>A0A231HET7_9NOCA</name>
<keyword evidence="1" id="KW-0805">Transcription regulation</keyword>
<dbReference type="PANTHER" id="PTHR47506">
    <property type="entry name" value="TRANSCRIPTIONAL REGULATORY PROTEIN"/>
    <property type="match status" value="1"/>
</dbReference>
<evidence type="ECO:0000259" key="5">
    <source>
        <dbReference type="PROSITE" id="PS50977"/>
    </source>
</evidence>
<dbReference type="RefSeq" id="WP_094024151.1">
    <property type="nucleotide sequence ID" value="NZ_NGAF01000001.1"/>
</dbReference>
<evidence type="ECO:0000313" key="7">
    <source>
        <dbReference type="Proteomes" id="UP000215506"/>
    </source>
</evidence>
<dbReference type="EMBL" id="NGAF01000001">
    <property type="protein sequence ID" value="OXR47187.1"/>
    <property type="molecule type" value="Genomic_DNA"/>
</dbReference>
<dbReference type="SUPFAM" id="SSF48498">
    <property type="entry name" value="Tetracyclin repressor-like, C-terminal domain"/>
    <property type="match status" value="1"/>
</dbReference>
<dbReference type="InterPro" id="IPR036271">
    <property type="entry name" value="Tet_transcr_reg_TetR-rel_C_sf"/>
</dbReference>
<sequence>MPATLSAERNASDRAALLDAAEELMYAHGVQAVGMDRIRDASGLSLKRIYALYPTKDDLVVAMLRRRDERWRQALAGYVERVDDPIRRVEAVFHWLRDWFGEQGFRGCAWINMHGELGAESPAVRAEVRAHKAAFHDMIAGWVGATGSDAADAIYLLAEGAIVTAGITGGTAAASTAEVAAAQLLSTTRHRA</sequence>
<dbReference type="PROSITE" id="PS50977">
    <property type="entry name" value="HTH_TETR_2"/>
    <property type="match status" value="1"/>
</dbReference>
<protein>
    <recommendedName>
        <fullName evidence="5">HTH tetR-type domain-containing protein</fullName>
    </recommendedName>
</protein>
<organism evidence="6 7">
    <name type="scientific">Nocardia cerradoensis</name>
    <dbReference type="NCBI Taxonomy" id="85688"/>
    <lineage>
        <taxon>Bacteria</taxon>
        <taxon>Bacillati</taxon>
        <taxon>Actinomycetota</taxon>
        <taxon>Actinomycetes</taxon>
        <taxon>Mycobacteriales</taxon>
        <taxon>Nocardiaceae</taxon>
        <taxon>Nocardia</taxon>
    </lineage>
</organism>
<keyword evidence="7" id="KW-1185">Reference proteome</keyword>
<comment type="caution">
    <text evidence="6">The sequence shown here is derived from an EMBL/GenBank/DDBJ whole genome shotgun (WGS) entry which is preliminary data.</text>
</comment>
<dbReference type="InterPro" id="IPR001647">
    <property type="entry name" value="HTH_TetR"/>
</dbReference>
<evidence type="ECO:0000256" key="2">
    <source>
        <dbReference type="ARBA" id="ARBA00023125"/>
    </source>
</evidence>
<dbReference type="Proteomes" id="UP000215506">
    <property type="component" value="Unassembled WGS sequence"/>
</dbReference>
<feature type="DNA-binding region" description="H-T-H motif" evidence="4">
    <location>
        <begin position="34"/>
        <end position="53"/>
    </location>
</feature>
<evidence type="ECO:0000256" key="3">
    <source>
        <dbReference type="ARBA" id="ARBA00023163"/>
    </source>
</evidence>
<feature type="domain" description="HTH tetR-type" evidence="5">
    <location>
        <begin position="11"/>
        <end position="71"/>
    </location>
</feature>
<dbReference type="Gene3D" id="1.10.357.10">
    <property type="entry name" value="Tetracycline Repressor, domain 2"/>
    <property type="match status" value="1"/>
</dbReference>
<gene>
    <name evidence="6" type="ORF">B7C42_00309</name>
</gene>
<dbReference type="GO" id="GO:0003677">
    <property type="term" value="F:DNA binding"/>
    <property type="evidence" value="ECO:0007669"/>
    <property type="project" value="UniProtKB-UniRule"/>
</dbReference>
<dbReference type="Pfam" id="PF00440">
    <property type="entry name" value="TetR_N"/>
    <property type="match status" value="1"/>
</dbReference>
<evidence type="ECO:0000313" key="6">
    <source>
        <dbReference type="EMBL" id="OXR47187.1"/>
    </source>
</evidence>
<dbReference type="AlphaFoldDB" id="A0A231HET7"/>
<keyword evidence="2 4" id="KW-0238">DNA-binding</keyword>
<evidence type="ECO:0000256" key="1">
    <source>
        <dbReference type="ARBA" id="ARBA00023015"/>
    </source>
</evidence>
<dbReference type="SUPFAM" id="SSF46689">
    <property type="entry name" value="Homeodomain-like"/>
    <property type="match status" value="1"/>
</dbReference>
<reference evidence="6 7" key="1">
    <citation type="submission" date="2017-07" db="EMBL/GenBank/DDBJ databases">
        <title>First draft Genome Sequence of Nocardia cerradoensis isolated from human infection.</title>
        <authorList>
            <person name="Carrasco G."/>
        </authorList>
    </citation>
    <scope>NUCLEOTIDE SEQUENCE [LARGE SCALE GENOMIC DNA]</scope>
    <source>
        <strain evidence="6 7">CNM20130759</strain>
    </source>
</reference>